<feature type="coiled-coil region" evidence="1">
    <location>
        <begin position="331"/>
        <end position="598"/>
    </location>
</feature>
<dbReference type="Proteomes" id="UP000291343">
    <property type="component" value="Unassembled WGS sequence"/>
</dbReference>
<organism evidence="3 4">
    <name type="scientific">Laodelphax striatellus</name>
    <name type="common">Small brown planthopper</name>
    <name type="synonym">Delphax striatella</name>
    <dbReference type="NCBI Taxonomy" id="195883"/>
    <lineage>
        <taxon>Eukaryota</taxon>
        <taxon>Metazoa</taxon>
        <taxon>Ecdysozoa</taxon>
        <taxon>Arthropoda</taxon>
        <taxon>Hexapoda</taxon>
        <taxon>Insecta</taxon>
        <taxon>Pterygota</taxon>
        <taxon>Neoptera</taxon>
        <taxon>Paraneoptera</taxon>
        <taxon>Hemiptera</taxon>
        <taxon>Auchenorrhyncha</taxon>
        <taxon>Fulgoroidea</taxon>
        <taxon>Delphacidae</taxon>
        <taxon>Criomorphinae</taxon>
        <taxon>Laodelphax</taxon>
    </lineage>
</organism>
<dbReference type="AlphaFoldDB" id="A0A482XFC5"/>
<gene>
    <name evidence="3" type="ORF">LSTR_LSTR000687</name>
</gene>
<evidence type="ECO:0000313" key="4">
    <source>
        <dbReference type="Proteomes" id="UP000291343"/>
    </source>
</evidence>
<evidence type="ECO:0000256" key="2">
    <source>
        <dbReference type="SAM" id="MobiDB-lite"/>
    </source>
</evidence>
<dbReference type="EMBL" id="QKKF02010319">
    <property type="protein sequence ID" value="RZF44735.1"/>
    <property type="molecule type" value="Genomic_DNA"/>
</dbReference>
<dbReference type="SMR" id="A0A482XFC5"/>
<reference evidence="3 4" key="1">
    <citation type="journal article" date="2017" name="Gigascience">
        <title>Genome sequence of the small brown planthopper, Laodelphax striatellus.</title>
        <authorList>
            <person name="Zhu J."/>
            <person name="Jiang F."/>
            <person name="Wang X."/>
            <person name="Yang P."/>
            <person name="Bao Y."/>
            <person name="Zhao W."/>
            <person name="Wang W."/>
            <person name="Lu H."/>
            <person name="Wang Q."/>
            <person name="Cui N."/>
            <person name="Li J."/>
            <person name="Chen X."/>
            <person name="Luo L."/>
            <person name="Yu J."/>
            <person name="Kang L."/>
            <person name="Cui F."/>
        </authorList>
    </citation>
    <scope>NUCLEOTIDE SEQUENCE [LARGE SCALE GENOMIC DNA]</scope>
    <source>
        <strain evidence="3">Lst14</strain>
    </source>
</reference>
<protein>
    <submittedName>
        <fullName evidence="3">Uncharacterized protein</fullName>
    </submittedName>
</protein>
<keyword evidence="4" id="KW-1185">Reference proteome</keyword>
<feature type="compositionally biased region" description="Polar residues" evidence="2">
    <location>
        <begin position="693"/>
        <end position="703"/>
    </location>
</feature>
<proteinExistence type="predicted"/>
<comment type="caution">
    <text evidence="3">The sequence shown here is derived from an EMBL/GenBank/DDBJ whole genome shotgun (WGS) entry which is preliminary data.</text>
</comment>
<dbReference type="InParanoid" id="A0A482XFC5"/>
<feature type="coiled-coil region" evidence="1">
    <location>
        <begin position="43"/>
        <end position="70"/>
    </location>
</feature>
<keyword evidence="1" id="KW-0175">Coiled coil</keyword>
<evidence type="ECO:0000313" key="3">
    <source>
        <dbReference type="EMBL" id="RZF44735.1"/>
    </source>
</evidence>
<dbReference type="OrthoDB" id="10461958at2759"/>
<evidence type="ECO:0000256" key="1">
    <source>
        <dbReference type="SAM" id="Coils"/>
    </source>
</evidence>
<feature type="region of interest" description="Disordered" evidence="2">
    <location>
        <begin position="656"/>
        <end position="703"/>
    </location>
</feature>
<name>A0A482XFC5_LAOST</name>
<accession>A0A482XFC5</accession>
<dbReference type="STRING" id="195883.A0A482XFC5"/>
<sequence>MEVSQAFHPATLDSSIPNAGNEDEFGSALKKIIDRQSDLVKVRDEFKKENETLTNNLRSIKQQNEEFKKKRETFKLLVVREQDNFDNVNSSLIKEMLTIKTLFENVDNASKLANDFIKKNSIVSSFFDGISRNYNDLQESISHLVSRITQENMHIKEKVTTSKLYKEKYESDLQNDIVQCELDLENISNAVSCLKKAIFEKHLELSKLSVTAEYVCEEESKDELNLQHLETKLKELSIDGKNNINEKETTICDLEKREETLRSTLLEMENDEKILRQSIDTVQQNLRDLEKCYRERELDEKSSNEKLQVLNDTINKLAKIKSSLHNDLKAKEDLNQDNEKMSSALLDLEKKYKEQITEKEDLESDIDFLQNDMKVYLAEIESEKRNQLEETATKEKFQTDTYSMNVQSNELNEKHNENASLMEEEIENSKRRLNESDIALLQIQTSNANKTQQLNEYQLQLEDCRNALAIRMEKLNIETKKIEEYEKIIQENQKKYSENLEEINSTFILKKEELNAAEIRAERLSSLEKEIDKAKSELGKQTEQIQSELQQIENDNLCCKNDAEERFETFKIQLENKNKKIKTELLEYQAGLTELENVEKKVNVSTASIKNDLKILKKKNLQLLHTRDLLHSRVSEAKRNLKSAINYDKSDNVSISQVSSVVKPQDDDDDEDSSSGISTSDPRWAIPKRKSGDSSLGERSQKK</sequence>